<feature type="chain" id="PRO_5005329938" evidence="2">
    <location>
        <begin position="19"/>
        <end position="205"/>
    </location>
</feature>
<organism evidence="4 5">
    <name type="scientific">Strongyloides venezuelensis</name>
    <name type="common">Threadworm</name>
    <dbReference type="NCBI Taxonomy" id="75913"/>
    <lineage>
        <taxon>Eukaryota</taxon>
        <taxon>Metazoa</taxon>
        <taxon>Ecdysozoa</taxon>
        <taxon>Nematoda</taxon>
        <taxon>Chromadorea</taxon>
        <taxon>Rhabditida</taxon>
        <taxon>Tylenchina</taxon>
        <taxon>Panagrolaimomorpha</taxon>
        <taxon>Strongyloidoidea</taxon>
        <taxon>Strongyloididae</taxon>
        <taxon>Strongyloides</taxon>
    </lineage>
</organism>
<evidence type="ECO:0000256" key="2">
    <source>
        <dbReference type="SAM" id="SignalP"/>
    </source>
</evidence>
<dbReference type="Pfam" id="PF02520">
    <property type="entry name" value="ANIS5_cation-bd"/>
    <property type="match status" value="1"/>
</dbReference>
<reference evidence="5" key="2">
    <citation type="submission" date="2015-08" db="UniProtKB">
        <authorList>
            <consortium name="WormBaseParasite"/>
        </authorList>
    </citation>
    <scope>IDENTIFICATION</scope>
</reference>
<feature type="compositionally biased region" description="Polar residues" evidence="1">
    <location>
        <begin position="99"/>
        <end position="122"/>
    </location>
</feature>
<evidence type="ECO:0000259" key="3">
    <source>
        <dbReference type="Pfam" id="PF02520"/>
    </source>
</evidence>
<accession>A0A0K0FNQ7</accession>
<keyword evidence="2" id="KW-0732">Signal</keyword>
<evidence type="ECO:0000313" key="5">
    <source>
        <dbReference type="WBParaSite" id="SVE_1063700.1"/>
    </source>
</evidence>
<dbReference type="Proteomes" id="UP000035680">
    <property type="component" value="Unassembled WGS sequence"/>
</dbReference>
<name>A0A0K0FNQ7_STRVS</name>
<dbReference type="AlphaFoldDB" id="A0A0K0FNQ7"/>
<feature type="domain" description="SXP/RAL-2 family protein Ani s 5-like cation-binding" evidence="3">
    <location>
        <begin position="43"/>
        <end position="140"/>
    </location>
</feature>
<protein>
    <submittedName>
        <fullName evidence="5">DUF148 domain-containing protein</fullName>
    </submittedName>
</protein>
<feature type="region of interest" description="Disordered" evidence="1">
    <location>
        <begin position="99"/>
        <end position="127"/>
    </location>
</feature>
<dbReference type="WBParaSite" id="SVE_1063700.1">
    <property type="protein sequence ID" value="SVE_1063700.1"/>
    <property type="gene ID" value="SVE_1063700"/>
</dbReference>
<dbReference type="InterPro" id="IPR003677">
    <property type="entry name" value="ANIS5_cation-bd"/>
</dbReference>
<keyword evidence="4" id="KW-1185">Reference proteome</keyword>
<proteinExistence type="predicted"/>
<sequence>MKYCIAIIVAVIALRCYGDNYYKINNPLYMSLTSAQIQQIRWIEDDDTISQTQIKQKISDYLNTQGGNLANLYNQYVQNQTSLLNEVKQVRTDLINNSTMSESAKNAQKQIDQISSNESLSSNDKKSQIRQVKSNLTQAVLNELENFEEGRMNSMNSEYLVGKINNGLRNYHHSGERIFDFDFDDIYEIAKRSINTPALRGRRYI</sequence>
<evidence type="ECO:0000256" key="1">
    <source>
        <dbReference type="SAM" id="MobiDB-lite"/>
    </source>
</evidence>
<reference evidence="4" key="1">
    <citation type="submission" date="2014-07" db="EMBL/GenBank/DDBJ databases">
        <authorList>
            <person name="Martin A.A"/>
            <person name="De Silva N."/>
        </authorList>
    </citation>
    <scope>NUCLEOTIDE SEQUENCE</scope>
</reference>
<feature type="signal peptide" evidence="2">
    <location>
        <begin position="1"/>
        <end position="18"/>
    </location>
</feature>
<evidence type="ECO:0000313" key="4">
    <source>
        <dbReference type="Proteomes" id="UP000035680"/>
    </source>
</evidence>